<gene>
    <name evidence="4" type="ordered locus">KVU_2499</name>
</gene>
<keyword evidence="5" id="KW-1185">Reference proteome</keyword>
<dbReference type="eggNOG" id="COG0456">
    <property type="taxonomic scope" value="Bacteria"/>
</dbReference>
<dbReference type="Pfam" id="PF00583">
    <property type="entry name" value="Acetyltransf_1"/>
    <property type="match status" value="1"/>
</dbReference>
<dbReference type="OrthoDB" id="6172743at2"/>
<keyword evidence="1 4" id="KW-0808">Transferase</keyword>
<dbReference type="InterPro" id="IPR016181">
    <property type="entry name" value="Acyl_CoA_acyltransferase"/>
</dbReference>
<evidence type="ECO:0000256" key="1">
    <source>
        <dbReference type="ARBA" id="ARBA00022679"/>
    </source>
</evidence>
<dbReference type="PROSITE" id="PS51186">
    <property type="entry name" value="GNAT"/>
    <property type="match status" value="1"/>
</dbReference>
<dbReference type="GO" id="GO:0016747">
    <property type="term" value="F:acyltransferase activity, transferring groups other than amino-acyl groups"/>
    <property type="evidence" value="ECO:0007669"/>
    <property type="project" value="InterPro"/>
</dbReference>
<dbReference type="InterPro" id="IPR000182">
    <property type="entry name" value="GNAT_dom"/>
</dbReference>
<protein>
    <submittedName>
        <fullName evidence="4">Acetyltransferase protein</fullName>
    </submittedName>
</protein>
<feature type="domain" description="N-acetyltransferase" evidence="3">
    <location>
        <begin position="18"/>
        <end position="156"/>
    </location>
</feature>
<evidence type="ECO:0000256" key="2">
    <source>
        <dbReference type="ARBA" id="ARBA00023315"/>
    </source>
</evidence>
<sequence length="156" mass="17286">MISLRKMLEPEYQAYLDYFIPDYAAEIAANYGLTLVDAAAQAQREIAHSLPHGPQTAGHILFCIFDRTAKGEDHVGYLWCKPDTEAQSVFIYDFGILPAFQGRGLGKAALARFEDDMAALGFKQIKLRVAGDNARAKHVYERGGFRVTGINMAKSI</sequence>
<proteinExistence type="predicted"/>
<dbReference type="HOGENOM" id="CLU_122305_1_0_5"/>
<dbReference type="AlphaFoldDB" id="F9Y852"/>
<dbReference type="PANTHER" id="PTHR43420">
    <property type="entry name" value="ACETYLTRANSFERASE"/>
    <property type="match status" value="1"/>
</dbReference>
<organism evidence="4 5">
    <name type="scientific">Ketogulonicigenium vulgare (strain WSH-001)</name>
    <dbReference type="NCBI Taxonomy" id="759362"/>
    <lineage>
        <taxon>Bacteria</taxon>
        <taxon>Pseudomonadati</taxon>
        <taxon>Pseudomonadota</taxon>
        <taxon>Alphaproteobacteria</taxon>
        <taxon>Rhodobacterales</taxon>
        <taxon>Roseobacteraceae</taxon>
        <taxon>Ketogulonicigenium</taxon>
    </lineage>
</organism>
<dbReference type="SUPFAM" id="SSF55729">
    <property type="entry name" value="Acyl-CoA N-acyltransferases (Nat)"/>
    <property type="match status" value="1"/>
</dbReference>
<keyword evidence="2" id="KW-0012">Acyltransferase</keyword>
<dbReference type="KEGG" id="kvl:KVU_2499"/>
<dbReference type="CDD" id="cd04301">
    <property type="entry name" value="NAT_SF"/>
    <property type="match status" value="1"/>
</dbReference>
<dbReference type="Proteomes" id="UP000000692">
    <property type="component" value="Chromosome"/>
</dbReference>
<dbReference type="Gene3D" id="3.40.630.30">
    <property type="match status" value="1"/>
</dbReference>
<dbReference type="PANTHER" id="PTHR43420:SF47">
    <property type="entry name" value="N-ACETYLTRANSFERASE DOMAIN-CONTAINING PROTEIN"/>
    <property type="match status" value="1"/>
</dbReference>
<dbReference type="InterPro" id="IPR050680">
    <property type="entry name" value="YpeA/RimI_acetyltransf"/>
</dbReference>
<evidence type="ECO:0000313" key="5">
    <source>
        <dbReference type="Proteomes" id="UP000000692"/>
    </source>
</evidence>
<name>F9Y852_KETVW</name>
<evidence type="ECO:0000313" key="4">
    <source>
        <dbReference type="EMBL" id="AEM42338.1"/>
    </source>
</evidence>
<accession>F9Y852</accession>
<evidence type="ECO:0000259" key="3">
    <source>
        <dbReference type="PROSITE" id="PS51186"/>
    </source>
</evidence>
<reference evidence="4 5" key="1">
    <citation type="journal article" date="2011" name="J. Bacteriol.">
        <title>Complete genome sequence of the industrial strain Ketogulonicigenium vulgare WSH-001.</title>
        <authorList>
            <person name="Liu L."/>
            <person name="Li Y."/>
            <person name="Zhang J."/>
            <person name="Zhou Z."/>
            <person name="Liu J."/>
            <person name="Li X."/>
            <person name="Zhou J."/>
            <person name="Du G."/>
            <person name="Wang L."/>
            <person name="Chen J."/>
        </authorList>
    </citation>
    <scope>NUCLEOTIDE SEQUENCE [LARGE SCALE GENOMIC DNA]</scope>
    <source>
        <strain evidence="4 5">WSH-001</strain>
    </source>
</reference>
<dbReference type="EMBL" id="CP002018">
    <property type="protein sequence ID" value="AEM42338.1"/>
    <property type="molecule type" value="Genomic_DNA"/>
</dbReference>